<keyword evidence="4" id="KW-0238">DNA-binding</keyword>
<dbReference type="SMART" id="SM00066">
    <property type="entry name" value="GAL4"/>
    <property type="match status" value="1"/>
</dbReference>
<dbReference type="SUPFAM" id="SSF51556">
    <property type="entry name" value="Metallo-dependent hydrolases"/>
    <property type="match status" value="1"/>
</dbReference>
<feature type="compositionally biased region" description="Basic residues" evidence="7">
    <location>
        <begin position="216"/>
        <end position="229"/>
    </location>
</feature>
<evidence type="ECO:0000256" key="4">
    <source>
        <dbReference type="ARBA" id="ARBA00023125"/>
    </source>
</evidence>
<keyword evidence="5" id="KW-0804">Transcription</keyword>
<sequence>MSSIAEIPRMRATTLTVMATRGEDQELVHQTAATLTGGQLPSLPGQSIGRVLPCFGWHPWFSHQILDDMGKTETEVTSASDKKQAHYSNVLTPPPADTFISALPNPKPLSQLISETRERLLNHPAALVGEIGLDRAFRLPQAWTQHEKEGRDPQMTPGSREGRALSPHRVQLEHQKAVLEAQLRLAGELQRPVSVHSVQCHGAVFDLFKKLWTGHERKKPSRRERARRHSAADAHTQSDAEEEQQNLTMAKESPLPFPPRICMHSYSGPVEPLKQFLNPSNPSDVYFSFSAVINFNGPSPQKIVEVIKALPDDRILIESDLHTAGQQMDDLLEEVARQICELRGWGLRQGVQQLAENWKKFVTAPIIKDEVASPRTLNPRRCFAMSSTAHNSQPSTGNGVTKRKSGSAACIHCHRRKVRCDARIVGLPCSNCRSAGKADCRIHEKKKRLAVRSILDPVPIRCRPPPDSDSTPKLLPSTPIQPNAFTTAFRGVQPDVTSPVAAGAQIIQSPHSSYTNGNHLSNNRGSQPITETQTFTRQPGADRSMELENNADLEKRLVKLIDEEESGSREIQRGVRAIYVGHELSNMSFLIRQQRDKDDDVYHFAGNEIPRRQLRTGHDQLLMDALILPEPALADELVEAYFMHVNPGYPIIEEDLFMTQYRNRDPADPPPILLLQAILLVGAHVTRPKAERDALKEIFFRRVKWLFDSRIERNRDIMVQAALLMTWHSDSADDDVAANAHYWVGVAARIATGLGMHRNPVSSKFVPRDRRMWRRLWYILVQFDVMVSLSYGRPQAINLEDSDVSPLTPSDFEGCGSRVQAEYVIHFSELCTMISYIVRERFGLRVSAERRKAALQEADEALANWSLKLPDSLRLRASDMDPWSAMLHLTYNNFLILLHRPHPRASAYSDDYGPHDAEICSAAAGVIASIFEELRLNDRLKFLWYSGVHTLFTAMIQVRVELRFSNPVLAINALRRFDSASYSLRELAEYWSHANTILRLFQDSKRLQEDLRMATSERPRRFSTHDQNKNTTNPSNPHPTPTPNLNSNTTIQSAQTEPRPPYEVPTPESPRMPPTTMSPHQNQPFDSWIPSSHLASVDPIDQPREFLDWRQLFSFTDPDQSVLPVPMEGLPELEDEWRQIYWQETPMSDLLQDGGWMHG</sequence>
<evidence type="ECO:0000313" key="9">
    <source>
        <dbReference type="EMBL" id="OOO10030.1"/>
    </source>
</evidence>
<dbReference type="PROSITE" id="PS00463">
    <property type="entry name" value="ZN2_CY6_FUNGAL_1"/>
    <property type="match status" value="1"/>
</dbReference>
<accession>A0A1S9DLX7</accession>
<dbReference type="eggNOG" id="ENOG502SIAM">
    <property type="taxonomic scope" value="Eukaryota"/>
</dbReference>
<evidence type="ECO:0000256" key="2">
    <source>
        <dbReference type="ARBA" id="ARBA00022833"/>
    </source>
</evidence>
<evidence type="ECO:0000256" key="1">
    <source>
        <dbReference type="ARBA" id="ARBA00022723"/>
    </source>
</evidence>
<feature type="region of interest" description="Disordered" evidence="7">
    <location>
        <begin position="1014"/>
        <end position="1083"/>
    </location>
</feature>
<name>A0A1S9DLX7_ASPOZ</name>
<dbReference type="SMART" id="SM00906">
    <property type="entry name" value="Fungal_trans"/>
    <property type="match status" value="1"/>
</dbReference>
<dbReference type="CDD" id="cd00067">
    <property type="entry name" value="GAL4"/>
    <property type="match status" value="1"/>
</dbReference>
<dbReference type="GO" id="GO:0006351">
    <property type="term" value="P:DNA-templated transcription"/>
    <property type="evidence" value="ECO:0007669"/>
    <property type="project" value="InterPro"/>
</dbReference>
<proteinExistence type="predicted"/>
<dbReference type="OrthoDB" id="4236860at2759"/>
<comment type="caution">
    <text evidence="9">The sequence shown here is derived from an EMBL/GenBank/DDBJ whole genome shotgun (WGS) entry which is preliminary data.</text>
</comment>
<dbReference type="InterPro" id="IPR032466">
    <property type="entry name" value="Metal_Hydrolase"/>
</dbReference>
<dbReference type="Proteomes" id="UP000190312">
    <property type="component" value="Unassembled WGS sequence"/>
</dbReference>
<dbReference type="VEuPathDB" id="FungiDB:AO090003000962"/>
<dbReference type="InterPro" id="IPR052073">
    <property type="entry name" value="Amide_Lactam_Regulators"/>
</dbReference>
<protein>
    <submittedName>
        <fullName evidence="9">TatD-related deoxyribonuclease</fullName>
    </submittedName>
</protein>
<dbReference type="Pfam" id="PF04082">
    <property type="entry name" value="Fungal_trans"/>
    <property type="match status" value="1"/>
</dbReference>
<organism evidence="9 10">
    <name type="scientific">Aspergillus oryzae</name>
    <name type="common">Yellow koji mold</name>
    <dbReference type="NCBI Taxonomy" id="5062"/>
    <lineage>
        <taxon>Eukaryota</taxon>
        <taxon>Fungi</taxon>
        <taxon>Dikarya</taxon>
        <taxon>Ascomycota</taxon>
        <taxon>Pezizomycotina</taxon>
        <taxon>Eurotiomycetes</taxon>
        <taxon>Eurotiomycetidae</taxon>
        <taxon>Eurotiales</taxon>
        <taxon>Aspergillaceae</taxon>
        <taxon>Aspergillus</taxon>
        <taxon>Aspergillus subgen. Circumdati</taxon>
    </lineage>
</organism>
<evidence type="ECO:0000256" key="5">
    <source>
        <dbReference type="ARBA" id="ARBA00023163"/>
    </source>
</evidence>
<feature type="domain" description="Zn(2)-C6 fungal-type" evidence="8">
    <location>
        <begin position="409"/>
        <end position="442"/>
    </location>
</feature>
<dbReference type="Gene3D" id="3.20.20.140">
    <property type="entry name" value="Metal-dependent hydrolases"/>
    <property type="match status" value="1"/>
</dbReference>
<dbReference type="CDD" id="cd12148">
    <property type="entry name" value="fungal_TF_MHR"/>
    <property type="match status" value="1"/>
</dbReference>
<dbReference type="VEuPathDB" id="FungiDB:AO090003000961"/>
<keyword evidence="6" id="KW-0539">Nucleus</keyword>
<dbReference type="SUPFAM" id="SSF57701">
    <property type="entry name" value="Zn2/Cys6 DNA-binding domain"/>
    <property type="match status" value="1"/>
</dbReference>
<feature type="compositionally biased region" description="Basic and acidic residues" evidence="7">
    <location>
        <begin position="1014"/>
        <end position="1028"/>
    </location>
</feature>
<keyword evidence="3" id="KW-0805">Transcription regulation</keyword>
<dbReference type="AlphaFoldDB" id="A0A1S9DLX7"/>
<dbReference type="InterPro" id="IPR001138">
    <property type="entry name" value="Zn2Cys6_DnaBD"/>
</dbReference>
<gene>
    <name evidence="9" type="ORF">OAory_01058380</name>
</gene>
<dbReference type="GO" id="GO:0008270">
    <property type="term" value="F:zinc ion binding"/>
    <property type="evidence" value="ECO:0007669"/>
    <property type="project" value="InterPro"/>
</dbReference>
<evidence type="ECO:0000256" key="6">
    <source>
        <dbReference type="ARBA" id="ARBA00023242"/>
    </source>
</evidence>
<evidence type="ECO:0000256" key="3">
    <source>
        <dbReference type="ARBA" id="ARBA00023015"/>
    </source>
</evidence>
<dbReference type="PROSITE" id="PS50048">
    <property type="entry name" value="ZN2_CY6_FUNGAL_2"/>
    <property type="match status" value="1"/>
</dbReference>
<dbReference type="PANTHER" id="PTHR47171:SF4">
    <property type="entry name" value="ACETAMIDASE REGULATORY PROTEIN"/>
    <property type="match status" value="1"/>
</dbReference>
<dbReference type="GO" id="GO:0009893">
    <property type="term" value="P:positive regulation of metabolic process"/>
    <property type="evidence" value="ECO:0007669"/>
    <property type="project" value="UniProtKB-ARBA"/>
</dbReference>
<feature type="region of interest" description="Disordered" evidence="7">
    <location>
        <begin position="510"/>
        <end position="543"/>
    </location>
</feature>
<feature type="region of interest" description="Disordered" evidence="7">
    <location>
        <begin position="216"/>
        <end position="246"/>
    </location>
</feature>
<evidence type="ECO:0000256" key="7">
    <source>
        <dbReference type="SAM" id="MobiDB-lite"/>
    </source>
</evidence>
<dbReference type="Gene3D" id="4.10.240.10">
    <property type="entry name" value="Zn(2)-C6 fungal-type DNA-binding domain"/>
    <property type="match status" value="1"/>
</dbReference>
<evidence type="ECO:0000313" key="10">
    <source>
        <dbReference type="Proteomes" id="UP000190312"/>
    </source>
</evidence>
<dbReference type="GO" id="GO:0000981">
    <property type="term" value="F:DNA-binding transcription factor activity, RNA polymerase II-specific"/>
    <property type="evidence" value="ECO:0007669"/>
    <property type="project" value="InterPro"/>
</dbReference>
<dbReference type="EMBL" id="MKZY01000004">
    <property type="protein sequence ID" value="OOO10030.1"/>
    <property type="molecule type" value="Genomic_DNA"/>
</dbReference>
<dbReference type="Pfam" id="PF00172">
    <property type="entry name" value="Zn_clus"/>
    <property type="match status" value="1"/>
</dbReference>
<feature type="compositionally biased region" description="Polar residues" evidence="7">
    <location>
        <begin position="510"/>
        <end position="537"/>
    </location>
</feature>
<reference evidence="9 10" key="1">
    <citation type="submission" date="2016-10" db="EMBL/GenBank/DDBJ databases">
        <title>Genome sequencing of Aspergillus oryzae BCC7051.</title>
        <authorList>
            <person name="Thammarongtham C."/>
            <person name="Vorapreeda T."/>
            <person name="Nookaew I."/>
            <person name="Srisuk T."/>
            <person name="Land M."/>
            <person name="Jeennor S."/>
            <person name="Laoteng K."/>
        </authorList>
    </citation>
    <scope>NUCLEOTIDE SEQUENCE [LARGE SCALE GENOMIC DNA]</scope>
    <source>
        <strain evidence="9 10">BCC7051</strain>
    </source>
</reference>
<dbReference type="InterPro" id="IPR001130">
    <property type="entry name" value="TatD-like"/>
</dbReference>
<dbReference type="InterPro" id="IPR036864">
    <property type="entry name" value="Zn2-C6_fun-type_DNA-bd_sf"/>
</dbReference>
<dbReference type="PANTHER" id="PTHR47171">
    <property type="entry name" value="FARA-RELATED"/>
    <property type="match status" value="1"/>
</dbReference>
<dbReference type="Pfam" id="PF01026">
    <property type="entry name" value="TatD_DNase"/>
    <property type="match status" value="1"/>
</dbReference>
<dbReference type="GO" id="GO:0003677">
    <property type="term" value="F:DNA binding"/>
    <property type="evidence" value="ECO:0007669"/>
    <property type="project" value="UniProtKB-KW"/>
</dbReference>
<dbReference type="GO" id="GO:0016788">
    <property type="term" value="F:hydrolase activity, acting on ester bonds"/>
    <property type="evidence" value="ECO:0007669"/>
    <property type="project" value="InterPro"/>
</dbReference>
<keyword evidence="1" id="KW-0479">Metal-binding</keyword>
<feature type="compositionally biased region" description="Pro residues" evidence="7">
    <location>
        <begin position="1058"/>
        <end position="1073"/>
    </location>
</feature>
<dbReference type="InterPro" id="IPR007219">
    <property type="entry name" value="XnlR_reg_dom"/>
</dbReference>
<keyword evidence="2" id="KW-0862">Zinc</keyword>
<evidence type="ECO:0000259" key="8">
    <source>
        <dbReference type="PROSITE" id="PS50048"/>
    </source>
</evidence>